<dbReference type="GO" id="GO:0006122">
    <property type="term" value="P:mitochondrial electron transport, ubiquinol to cytochrome c"/>
    <property type="evidence" value="ECO:0007669"/>
    <property type="project" value="InterPro"/>
</dbReference>
<organism evidence="2 3">
    <name type="scientific">Catenaria anguillulae PL171</name>
    <dbReference type="NCBI Taxonomy" id="765915"/>
    <lineage>
        <taxon>Eukaryota</taxon>
        <taxon>Fungi</taxon>
        <taxon>Fungi incertae sedis</taxon>
        <taxon>Blastocladiomycota</taxon>
        <taxon>Blastocladiomycetes</taxon>
        <taxon>Blastocladiales</taxon>
        <taxon>Catenariaceae</taxon>
        <taxon>Catenaria</taxon>
    </lineage>
</organism>
<evidence type="ECO:0000313" key="3">
    <source>
        <dbReference type="Proteomes" id="UP000193411"/>
    </source>
</evidence>
<keyword evidence="1" id="KW-0472">Membrane</keyword>
<dbReference type="InterPro" id="IPR029027">
    <property type="entry name" value="Single_a-helix_sf"/>
</dbReference>
<gene>
    <name evidence="2" type="ORF">BCR44DRAFT_41017</name>
</gene>
<dbReference type="SUPFAM" id="SSF81518">
    <property type="entry name" value="Subunit XI (6.4 kDa protein) of cytochrome bc1 complex (Ubiquinol-cytochrome c reductase)"/>
    <property type="match status" value="1"/>
</dbReference>
<feature type="transmembrane region" description="Helical" evidence="1">
    <location>
        <begin position="22"/>
        <end position="41"/>
    </location>
</feature>
<dbReference type="GO" id="GO:0005739">
    <property type="term" value="C:mitochondrion"/>
    <property type="evidence" value="ECO:0007669"/>
    <property type="project" value="GOC"/>
</dbReference>
<dbReference type="PANTHER" id="PTHR28254">
    <property type="entry name" value="CYTOCHROME B-C1 COMPLEX SUBUNIT 10"/>
    <property type="match status" value="1"/>
</dbReference>
<dbReference type="AlphaFoldDB" id="A0A1Y2I3U8"/>
<dbReference type="PANTHER" id="PTHR28254:SF1">
    <property type="entry name" value="CYTOCHROME B-C1 COMPLEX SUBUNIT 10, MITOCHONDRIAL"/>
    <property type="match status" value="1"/>
</dbReference>
<dbReference type="EMBL" id="MCFL01000001">
    <property type="protein sequence ID" value="ORZ41409.1"/>
    <property type="molecule type" value="Genomic_DNA"/>
</dbReference>
<dbReference type="OrthoDB" id="2391627at2759"/>
<name>A0A1Y2I3U8_9FUNG</name>
<dbReference type="InterPro" id="IPR019182">
    <property type="entry name" value="Cytochrome_b-c1_su10_fun"/>
</dbReference>
<dbReference type="Gene3D" id="1.20.5.220">
    <property type="match status" value="1"/>
</dbReference>
<protein>
    <submittedName>
        <fullName evidence="2">Ubiquinol-cytochrome-c reductase complex subunit-domain-containing protein</fullName>
    </submittedName>
</protein>
<comment type="caution">
    <text evidence="2">The sequence shown here is derived from an EMBL/GenBank/DDBJ whole genome shotgun (WGS) entry which is preliminary data.</text>
</comment>
<accession>A0A1Y2I3U8</accession>
<reference evidence="2 3" key="1">
    <citation type="submission" date="2016-07" db="EMBL/GenBank/DDBJ databases">
        <title>Pervasive Adenine N6-methylation of Active Genes in Fungi.</title>
        <authorList>
            <consortium name="DOE Joint Genome Institute"/>
            <person name="Mondo S.J."/>
            <person name="Dannebaum R.O."/>
            <person name="Kuo R.C."/>
            <person name="Labutti K."/>
            <person name="Haridas S."/>
            <person name="Kuo A."/>
            <person name="Salamov A."/>
            <person name="Ahrendt S.R."/>
            <person name="Lipzen A."/>
            <person name="Sullivan W."/>
            <person name="Andreopoulos W.B."/>
            <person name="Clum A."/>
            <person name="Lindquist E."/>
            <person name="Daum C."/>
            <person name="Ramamoorthy G.K."/>
            <person name="Gryganskyi A."/>
            <person name="Culley D."/>
            <person name="Magnuson J.K."/>
            <person name="James T.Y."/>
            <person name="O'Malley M.A."/>
            <person name="Stajich J.E."/>
            <person name="Spatafora J.W."/>
            <person name="Visel A."/>
            <person name="Grigoriev I.V."/>
        </authorList>
    </citation>
    <scope>NUCLEOTIDE SEQUENCE [LARGE SCALE GENOMIC DNA]</scope>
    <source>
        <strain evidence="2 3">PL171</strain>
    </source>
</reference>
<keyword evidence="1" id="KW-1133">Transmembrane helix</keyword>
<dbReference type="STRING" id="765915.A0A1Y2I3U8"/>
<keyword evidence="1" id="KW-0812">Transmembrane</keyword>
<sequence>MRPQVQPGFHFQGFGFKRMTQWGPTAAVWGGVAGLAVLYMAEKIPMIRRDILSNIPVVGGHWRQLVEQAEAEGQ</sequence>
<dbReference type="Proteomes" id="UP000193411">
    <property type="component" value="Unassembled WGS sequence"/>
</dbReference>
<keyword evidence="3" id="KW-1185">Reference proteome</keyword>
<proteinExistence type="predicted"/>
<evidence type="ECO:0000256" key="1">
    <source>
        <dbReference type="SAM" id="Phobius"/>
    </source>
</evidence>
<evidence type="ECO:0000313" key="2">
    <source>
        <dbReference type="EMBL" id="ORZ41409.1"/>
    </source>
</evidence>
<dbReference type="Pfam" id="PF09796">
    <property type="entry name" value="QCR10"/>
    <property type="match status" value="1"/>
</dbReference>